<keyword evidence="1" id="KW-1133">Transmembrane helix</keyword>
<evidence type="ECO:0000256" key="1">
    <source>
        <dbReference type="SAM" id="Phobius"/>
    </source>
</evidence>
<proteinExistence type="predicted"/>
<evidence type="ECO:0000313" key="2">
    <source>
        <dbReference type="EMBL" id="ABV15024.1"/>
    </source>
</evidence>
<name>A8ANG1_CITK8</name>
<evidence type="ECO:0000313" key="3">
    <source>
        <dbReference type="Proteomes" id="UP000008148"/>
    </source>
</evidence>
<accession>A8ANG1</accession>
<organism evidence="2 3">
    <name type="scientific">Citrobacter koseri (strain ATCC BAA-895 / CDC 4225-83 / SGSC4696)</name>
    <dbReference type="NCBI Taxonomy" id="290338"/>
    <lineage>
        <taxon>Bacteria</taxon>
        <taxon>Pseudomonadati</taxon>
        <taxon>Pseudomonadota</taxon>
        <taxon>Gammaproteobacteria</taxon>
        <taxon>Enterobacterales</taxon>
        <taxon>Enterobacteriaceae</taxon>
        <taxon>Citrobacter</taxon>
    </lineage>
</organism>
<keyword evidence="3" id="KW-1185">Reference proteome</keyword>
<feature type="transmembrane region" description="Helical" evidence="1">
    <location>
        <begin position="12"/>
        <end position="33"/>
    </location>
</feature>
<keyword evidence="1" id="KW-0472">Membrane</keyword>
<keyword evidence="1" id="KW-0812">Transmembrane</keyword>
<dbReference type="AlphaFoldDB" id="A8ANG1"/>
<protein>
    <submittedName>
        <fullName evidence="2">Uncharacterized protein</fullName>
    </submittedName>
</protein>
<gene>
    <name evidence="2" type="ordered locus">CKO_03952</name>
</gene>
<reference evidence="2 3" key="1">
    <citation type="submission" date="2007-08" db="EMBL/GenBank/DDBJ databases">
        <authorList>
            <consortium name="The Citrobacter koseri Genome Sequencing Project"/>
            <person name="McClelland M."/>
            <person name="Sanderson E.K."/>
            <person name="Porwollik S."/>
            <person name="Spieth J."/>
            <person name="Clifton W.S."/>
            <person name="Latreille P."/>
            <person name="Courtney L."/>
            <person name="Wang C."/>
            <person name="Pepin K."/>
            <person name="Bhonagiri V."/>
            <person name="Nash W."/>
            <person name="Johnson M."/>
            <person name="Thiruvilangam P."/>
            <person name="Wilson R."/>
        </authorList>
    </citation>
    <scope>NUCLEOTIDE SEQUENCE [LARGE SCALE GENOMIC DNA]</scope>
    <source>
        <strain evidence="3">ATCC BAA-895 / CDC 4225-83 / SGSC4696</strain>
    </source>
</reference>
<dbReference type="Proteomes" id="UP000008148">
    <property type="component" value="Chromosome"/>
</dbReference>
<dbReference type="EMBL" id="CP000822">
    <property type="protein sequence ID" value="ABV15024.1"/>
    <property type="molecule type" value="Genomic_DNA"/>
</dbReference>
<sequence length="58" mass="6658">MIVDGSIIYDLGILNIITTTVALTDISIFGIVFDIKIRKFSHFLFHIKRRSNNFTSIK</sequence>
<dbReference type="HOGENOM" id="CLU_2973492_0_0_6"/>
<dbReference type="KEGG" id="cko:CKO_03952"/>